<dbReference type="PIRSF" id="PIRSF036292">
    <property type="entry name" value="Prenylcysteine_oxidase"/>
    <property type="match status" value="1"/>
</dbReference>
<dbReference type="InterPro" id="IPR036188">
    <property type="entry name" value="FAD/NAD-bd_sf"/>
</dbReference>
<keyword evidence="5" id="KW-0274">FAD</keyword>
<dbReference type="GO" id="GO:0030327">
    <property type="term" value="P:prenylated protein catabolic process"/>
    <property type="evidence" value="ECO:0007669"/>
    <property type="project" value="TreeGrafter"/>
</dbReference>
<dbReference type="EMBL" id="KZ084133">
    <property type="protein sequence ID" value="OSC98852.1"/>
    <property type="molecule type" value="Genomic_DNA"/>
</dbReference>
<evidence type="ECO:0000256" key="8">
    <source>
        <dbReference type="SAM" id="SignalP"/>
    </source>
</evidence>
<dbReference type="Pfam" id="PF07156">
    <property type="entry name" value="Prenylcys_lyase"/>
    <property type="match status" value="1"/>
</dbReference>
<dbReference type="AlphaFoldDB" id="A0A1Y2IEA5"/>
<dbReference type="InterPro" id="IPR017046">
    <property type="entry name" value="Prenylcysteine_Oxase1"/>
</dbReference>
<evidence type="ECO:0000256" key="6">
    <source>
        <dbReference type="ARBA" id="ARBA00023002"/>
    </source>
</evidence>
<dbReference type="Pfam" id="PF13450">
    <property type="entry name" value="NAD_binding_8"/>
    <property type="match status" value="1"/>
</dbReference>
<sequence>MRCTSCLAALTLLLNSVLALPPDDFVLNHEAQAALLLPKSNHCETASASNRVAIIGAGAAGSSAAFWIAKAQERYGIDVEVDVYDKNGYIGGRSTVVQPYGMPELDPIELGGTVFVEANKNLWRATDEFGFERVPYDNASDTVGIWDGREFALTIGGPSWYSDILTKAKVIFKYGIQAPLRTQKILKRDLIDPILSLYAPTARRFRSIEALALHLNWTALAGKTMAEHMDLNGINPAWTREMVEGVTRFNYAQNVDRIHAVEGLVSLAAARPSSVKGGNHQIFERFLAESKATLFLDTAVESVSRASPLEPWLVKTKGSDDERAYRAVILAAPFHQANIAISSPELPIATVPEQPYVHLHVTLLTTSSPHASSAYFNLPLETPAPEIILTTSNATRNNLATGQEPAFNMLSYLTQLRYRNGTVWLNANGQPEWVVKIFSNSAISDDVLRELFDGKLGWVVRKEWDPYPVLPPTTEFPPVELADGLYYVNAFEPLISTLETETLASRNVVDLLLHDHFRTGLCMTHTLDAPPDSFVYGWDC</sequence>
<accession>A0A1Y2IEA5</accession>
<evidence type="ECO:0000256" key="1">
    <source>
        <dbReference type="ARBA" id="ARBA00001974"/>
    </source>
</evidence>
<dbReference type="Gene3D" id="3.50.50.60">
    <property type="entry name" value="FAD/NAD(P)-binding domain"/>
    <property type="match status" value="1"/>
</dbReference>
<dbReference type="Proteomes" id="UP000193067">
    <property type="component" value="Unassembled WGS sequence"/>
</dbReference>
<dbReference type="PANTHER" id="PTHR15944:SF0">
    <property type="entry name" value="PRENYLCYSTEINE LYASE DOMAIN-CONTAINING PROTEIN"/>
    <property type="match status" value="1"/>
</dbReference>
<dbReference type="SUPFAM" id="SSF51905">
    <property type="entry name" value="FAD/NAD(P)-binding domain"/>
    <property type="match status" value="1"/>
</dbReference>
<evidence type="ECO:0000256" key="7">
    <source>
        <dbReference type="ARBA" id="ARBA00023180"/>
    </source>
</evidence>
<proteinExistence type="inferred from homology"/>
<evidence type="ECO:0000313" key="11">
    <source>
        <dbReference type="Proteomes" id="UP000193067"/>
    </source>
</evidence>
<gene>
    <name evidence="10" type="ORF">PYCCODRAFT_903830</name>
</gene>
<comment type="similarity">
    <text evidence="2">Belongs to the prenylcysteine oxidase family.</text>
</comment>
<organism evidence="10 11">
    <name type="scientific">Trametes coccinea (strain BRFM310)</name>
    <name type="common">Pycnoporus coccineus</name>
    <dbReference type="NCBI Taxonomy" id="1353009"/>
    <lineage>
        <taxon>Eukaryota</taxon>
        <taxon>Fungi</taxon>
        <taxon>Dikarya</taxon>
        <taxon>Basidiomycota</taxon>
        <taxon>Agaricomycotina</taxon>
        <taxon>Agaricomycetes</taxon>
        <taxon>Polyporales</taxon>
        <taxon>Polyporaceae</taxon>
        <taxon>Trametes</taxon>
    </lineage>
</organism>
<evidence type="ECO:0000256" key="5">
    <source>
        <dbReference type="ARBA" id="ARBA00022827"/>
    </source>
</evidence>
<reference evidence="10 11" key="1">
    <citation type="journal article" date="2015" name="Biotechnol. Biofuels">
        <title>Enhanced degradation of softwood versus hardwood by the white-rot fungus Pycnoporus coccineus.</title>
        <authorList>
            <person name="Couturier M."/>
            <person name="Navarro D."/>
            <person name="Chevret D."/>
            <person name="Henrissat B."/>
            <person name="Piumi F."/>
            <person name="Ruiz-Duenas F.J."/>
            <person name="Martinez A.T."/>
            <person name="Grigoriev I.V."/>
            <person name="Riley R."/>
            <person name="Lipzen A."/>
            <person name="Berrin J.G."/>
            <person name="Master E.R."/>
            <person name="Rosso M.N."/>
        </authorList>
    </citation>
    <scope>NUCLEOTIDE SEQUENCE [LARGE SCALE GENOMIC DNA]</scope>
    <source>
        <strain evidence="10 11">BRFM310</strain>
    </source>
</reference>
<keyword evidence="4 8" id="KW-0732">Signal</keyword>
<dbReference type="PANTHER" id="PTHR15944">
    <property type="entry name" value="FARNESYLCYSTEINE LYASE"/>
    <property type="match status" value="1"/>
</dbReference>
<evidence type="ECO:0000259" key="9">
    <source>
        <dbReference type="Pfam" id="PF07156"/>
    </source>
</evidence>
<feature type="chain" id="PRO_5012576073" evidence="8">
    <location>
        <begin position="20"/>
        <end position="540"/>
    </location>
</feature>
<evidence type="ECO:0000313" key="10">
    <source>
        <dbReference type="EMBL" id="OSC98852.1"/>
    </source>
</evidence>
<keyword evidence="3" id="KW-0285">Flavoprotein</keyword>
<keyword evidence="6" id="KW-0560">Oxidoreductase</keyword>
<feature type="signal peptide" evidence="8">
    <location>
        <begin position="1"/>
        <end position="19"/>
    </location>
</feature>
<keyword evidence="7" id="KW-0325">Glycoprotein</keyword>
<evidence type="ECO:0000256" key="4">
    <source>
        <dbReference type="ARBA" id="ARBA00022729"/>
    </source>
</evidence>
<keyword evidence="11" id="KW-1185">Reference proteome</keyword>
<dbReference type="GO" id="GO:0001735">
    <property type="term" value="F:prenylcysteine oxidase activity"/>
    <property type="evidence" value="ECO:0007669"/>
    <property type="project" value="InterPro"/>
</dbReference>
<feature type="domain" description="Prenylcysteine lyase" evidence="9">
    <location>
        <begin position="163"/>
        <end position="515"/>
    </location>
</feature>
<evidence type="ECO:0000256" key="2">
    <source>
        <dbReference type="ARBA" id="ARBA00009967"/>
    </source>
</evidence>
<name>A0A1Y2IEA5_TRAC3</name>
<dbReference type="OrthoDB" id="437369at2759"/>
<dbReference type="GO" id="GO:0030328">
    <property type="term" value="P:prenylcysteine catabolic process"/>
    <property type="evidence" value="ECO:0007669"/>
    <property type="project" value="InterPro"/>
</dbReference>
<evidence type="ECO:0000256" key="3">
    <source>
        <dbReference type="ARBA" id="ARBA00022630"/>
    </source>
</evidence>
<comment type="cofactor">
    <cofactor evidence="1">
        <name>FAD</name>
        <dbReference type="ChEBI" id="CHEBI:57692"/>
    </cofactor>
</comment>
<protein>
    <submittedName>
        <fullName evidence="10">FAD/NAD(P)-binding domain-containing protein</fullName>
    </submittedName>
</protein>
<dbReference type="InterPro" id="IPR010795">
    <property type="entry name" value="Prenylcys_lyase"/>
</dbReference>